<dbReference type="Proteomes" id="UP000251075">
    <property type="component" value="Unassembled WGS sequence"/>
</dbReference>
<comment type="caution">
    <text evidence="1">The sequence shown here is derived from an EMBL/GenBank/DDBJ whole genome shotgun (WGS) entry which is preliminary data.</text>
</comment>
<dbReference type="Gene3D" id="2.160.10.10">
    <property type="entry name" value="Hexapeptide repeat proteins"/>
    <property type="match status" value="1"/>
</dbReference>
<reference evidence="1 2" key="1">
    <citation type="submission" date="2017-11" db="EMBL/GenBank/DDBJ databases">
        <title>Draft genome sequence of magnetotactic bacterium Magnetospirillum kuznetsovii LBB-42.</title>
        <authorList>
            <person name="Grouzdev D.S."/>
            <person name="Rysina M.S."/>
            <person name="Baslerov R.V."/>
            <person name="Koziaeva V."/>
        </authorList>
    </citation>
    <scope>NUCLEOTIDE SEQUENCE [LARGE SCALE GENOMIC DNA]</scope>
    <source>
        <strain evidence="1 2">LBB-42</strain>
    </source>
</reference>
<name>A0A364NZ17_9PROT</name>
<evidence type="ECO:0008006" key="3">
    <source>
        <dbReference type="Google" id="ProtNLM"/>
    </source>
</evidence>
<gene>
    <name evidence="1" type="ORF">CU669_08980</name>
</gene>
<accession>A0A364NZ17</accession>
<dbReference type="InterPro" id="IPR011004">
    <property type="entry name" value="Trimer_LpxA-like_sf"/>
</dbReference>
<dbReference type="AlphaFoldDB" id="A0A364NZ17"/>
<dbReference type="EMBL" id="PGTO01000005">
    <property type="protein sequence ID" value="RAU22250.1"/>
    <property type="molecule type" value="Genomic_DNA"/>
</dbReference>
<evidence type="ECO:0000313" key="2">
    <source>
        <dbReference type="Proteomes" id="UP000251075"/>
    </source>
</evidence>
<proteinExistence type="predicted"/>
<organism evidence="1 2">
    <name type="scientific">Paramagnetospirillum kuznetsovii</name>
    <dbReference type="NCBI Taxonomy" id="2053833"/>
    <lineage>
        <taxon>Bacteria</taxon>
        <taxon>Pseudomonadati</taxon>
        <taxon>Pseudomonadota</taxon>
        <taxon>Alphaproteobacteria</taxon>
        <taxon>Rhodospirillales</taxon>
        <taxon>Magnetospirillaceae</taxon>
        <taxon>Paramagnetospirillum</taxon>
    </lineage>
</organism>
<sequence>MSDHSDLARLISSDAPGTWPPDVIWAVFRHIMDRHAPLTGMDKALAPFEPVFMEVLSKIADEHTLFKARYFRDESGTPLVNPLNIEHLTRLLHPFTRRLFLEKAPEALLDCLFAVSKSYCGLNLFYRTEEIDLFVPQHALGSVIGYCEFGPFIVMHQNCNIGHNHGRYPSIEGGLWMGPSSSILGGCKVGRNVRMATGAMVIDRDIPDDVIVFGIGRDVRFKANTQDNRLMILDESRLTDVRRFPAERHPP</sequence>
<keyword evidence="2" id="KW-1185">Reference proteome</keyword>
<evidence type="ECO:0000313" key="1">
    <source>
        <dbReference type="EMBL" id="RAU22250.1"/>
    </source>
</evidence>
<protein>
    <recommendedName>
        <fullName evidence="3">Transferase</fullName>
    </recommendedName>
</protein>
<dbReference type="SUPFAM" id="SSF51161">
    <property type="entry name" value="Trimeric LpxA-like enzymes"/>
    <property type="match status" value="1"/>
</dbReference>